<evidence type="ECO:0000313" key="2">
    <source>
        <dbReference type="Proteomes" id="UP001524478"/>
    </source>
</evidence>
<dbReference type="EMBL" id="JANGAC010000014">
    <property type="protein sequence ID" value="MCQ4924610.1"/>
    <property type="molecule type" value="Genomic_DNA"/>
</dbReference>
<dbReference type="Proteomes" id="UP001524478">
    <property type="component" value="Unassembled WGS sequence"/>
</dbReference>
<sequence>MKKIGVEKGLNNIAGYLIKEGYSVEALSESIDNNISKLSGLDAIVTAGYNTDMLGISDTETKAPVINAKGLTPQEVKDRLEQQLR</sequence>
<dbReference type="Pfam" id="PF03698">
    <property type="entry name" value="UPF0180"/>
    <property type="match status" value="1"/>
</dbReference>
<organism evidence="1 2">
    <name type="scientific">Tissierella carlieri</name>
    <dbReference type="NCBI Taxonomy" id="689904"/>
    <lineage>
        <taxon>Bacteria</taxon>
        <taxon>Bacillati</taxon>
        <taxon>Bacillota</taxon>
        <taxon>Tissierellia</taxon>
        <taxon>Tissierellales</taxon>
        <taxon>Tissierellaceae</taxon>
        <taxon>Tissierella</taxon>
    </lineage>
</organism>
<gene>
    <name evidence="1" type="ORF">NE686_16020</name>
</gene>
<comment type="caution">
    <text evidence="1">The sequence shown here is derived from an EMBL/GenBank/DDBJ whole genome shotgun (WGS) entry which is preliminary data.</text>
</comment>
<name>A0ABT1SDR3_9FIRM</name>
<keyword evidence="2" id="KW-1185">Reference proteome</keyword>
<proteinExistence type="predicted"/>
<protein>
    <submittedName>
        <fullName evidence="1">YkuS family protein</fullName>
    </submittedName>
</protein>
<dbReference type="RefSeq" id="WP_094902912.1">
    <property type="nucleotide sequence ID" value="NZ_CP172320.1"/>
</dbReference>
<evidence type="ECO:0000313" key="1">
    <source>
        <dbReference type="EMBL" id="MCQ4924610.1"/>
    </source>
</evidence>
<reference evidence="1 2" key="1">
    <citation type="submission" date="2022-06" db="EMBL/GenBank/DDBJ databases">
        <title>Isolation of gut microbiota from human fecal samples.</title>
        <authorList>
            <person name="Pamer E.G."/>
            <person name="Barat B."/>
            <person name="Waligurski E."/>
            <person name="Medina S."/>
            <person name="Paddock L."/>
            <person name="Mostad J."/>
        </authorList>
    </citation>
    <scope>NUCLEOTIDE SEQUENCE [LARGE SCALE GENOMIC DNA]</scope>
    <source>
        <strain evidence="1 2">DFI.7.95</strain>
    </source>
</reference>
<accession>A0ABT1SDR3</accession>
<dbReference type="InterPro" id="IPR005370">
    <property type="entry name" value="UPF0180"/>
</dbReference>